<evidence type="ECO:0000259" key="1">
    <source>
        <dbReference type="Pfam" id="PF09369"/>
    </source>
</evidence>
<reference evidence="2" key="1">
    <citation type="submission" date="2023-07" db="EMBL/GenBank/DDBJ databases">
        <title>Sequencing the genomes of 1000 actinobacteria strains.</title>
        <authorList>
            <person name="Klenk H.-P."/>
        </authorList>
    </citation>
    <scope>NUCLEOTIDE SEQUENCE</scope>
    <source>
        <strain evidence="2">DSM 107476</strain>
    </source>
</reference>
<evidence type="ECO:0000313" key="3">
    <source>
        <dbReference type="Proteomes" id="UP001180840"/>
    </source>
</evidence>
<feature type="domain" description="MrfA-like Zn-binding" evidence="1">
    <location>
        <begin position="5"/>
        <end position="56"/>
    </location>
</feature>
<evidence type="ECO:0000313" key="2">
    <source>
        <dbReference type="EMBL" id="MDR7328675.1"/>
    </source>
</evidence>
<sequence>MATYNGQPTMVLFDTVPGGAGISRKVWERFPEVLEAALARVSDCECGEDTSCYACLRSFNNQRFHEELRRDRAVELLEHMRTAVAVTPTTAGPR</sequence>
<dbReference type="Proteomes" id="UP001180840">
    <property type="component" value="Unassembled WGS sequence"/>
</dbReference>
<keyword evidence="2" id="KW-0378">Hydrolase</keyword>
<comment type="caution">
    <text evidence="2">The sequence shown here is derived from an EMBL/GenBank/DDBJ whole genome shotgun (WGS) entry which is preliminary data.</text>
</comment>
<dbReference type="InterPro" id="IPR018973">
    <property type="entry name" value="MZB"/>
</dbReference>
<name>A0ABU1ZUY3_9CORY</name>
<keyword evidence="2" id="KW-0347">Helicase</keyword>
<keyword evidence="3" id="KW-1185">Reference proteome</keyword>
<proteinExistence type="predicted"/>
<dbReference type="GO" id="GO:0004386">
    <property type="term" value="F:helicase activity"/>
    <property type="evidence" value="ECO:0007669"/>
    <property type="project" value="UniProtKB-KW"/>
</dbReference>
<dbReference type="Pfam" id="PF09369">
    <property type="entry name" value="MZB"/>
    <property type="match status" value="1"/>
</dbReference>
<gene>
    <name evidence="2" type="ORF">J2S39_000351</name>
</gene>
<dbReference type="EMBL" id="JAVDXZ010000001">
    <property type="protein sequence ID" value="MDR7328675.1"/>
    <property type="molecule type" value="Genomic_DNA"/>
</dbReference>
<organism evidence="2 3">
    <name type="scientific">Corynebacterium guangdongense</name>
    <dbReference type="NCBI Taxonomy" id="1783348"/>
    <lineage>
        <taxon>Bacteria</taxon>
        <taxon>Bacillati</taxon>
        <taxon>Actinomycetota</taxon>
        <taxon>Actinomycetes</taxon>
        <taxon>Mycobacteriales</taxon>
        <taxon>Corynebacteriaceae</taxon>
        <taxon>Corynebacterium</taxon>
    </lineage>
</organism>
<keyword evidence="2" id="KW-0547">Nucleotide-binding</keyword>
<keyword evidence="2" id="KW-0067">ATP-binding</keyword>
<dbReference type="PANTHER" id="PTHR47957:SF3">
    <property type="entry name" value="ATP-DEPENDENT HELICASE HRQ1"/>
    <property type="match status" value="1"/>
</dbReference>
<protein>
    <submittedName>
        <fullName evidence="2">ATP-dependent helicase YprA (DUF1998 family)</fullName>
    </submittedName>
</protein>
<dbReference type="PANTHER" id="PTHR47957">
    <property type="entry name" value="ATP-DEPENDENT HELICASE HRQ1"/>
    <property type="match status" value="1"/>
</dbReference>
<accession>A0ABU1ZUY3</accession>